<keyword evidence="4" id="KW-1185">Reference proteome</keyword>
<dbReference type="HOGENOM" id="CLU_1603221_0_0_1"/>
<evidence type="ECO:0000313" key="3">
    <source>
        <dbReference type="EMBL" id="EQB61397.1"/>
    </source>
</evidence>
<accession>T0L1I2</accession>
<name>T0L1I2_9MICR</name>
<reference evidence="3 4" key="1">
    <citation type="journal article" date="2013" name="BMC Genomics">
        <title>Genome sequencing and comparative genomics of honey bee microsporidia, Nosema apis reveal novel insights into host-parasite interactions.</title>
        <authorList>
            <person name="Chen Yp."/>
            <person name="Pettis J.S."/>
            <person name="Zhao Y."/>
            <person name="Liu X."/>
            <person name="Tallon L.J."/>
            <person name="Sadzewicz L.D."/>
            <person name="Li R."/>
            <person name="Zheng H."/>
            <person name="Huang S."/>
            <person name="Zhang X."/>
            <person name="Hamilton M.C."/>
            <person name="Pernal S.F."/>
            <person name="Melathopoulos A.P."/>
            <person name="Yan X."/>
            <person name="Evans J.D."/>
        </authorList>
    </citation>
    <scope>NUCLEOTIDE SEQUENCE [LARGE SCALE GENOMIC DNA]</scope>
    <source>
        <strain evidence="3 4">BRL 01</strain>
    </source>
</reference>
<dbReference type="InterPro" id="IPR032880">
    <property type="entry name" value="CSC1/OSCA1-like_N"/>
</dbReference>
<proteinExistence type="predicted"/>
<dbReference type="InterPro" id="IPR045122">
    <property type="entry name" value="Csc1-like"/>
</dbReference>
<evidence type="ECO:0000256" key="1">
    <source>
        <dbReference type="SAM" id="Phobius"/>
    </source>
</evidence>
<feature type="domain" description="CSC1/OSCA1-like N-terminal transmembrane" evidence="2">
    <location>
        <begin position="25"/>
        <end position="166"/>
    </location>
</feature>
<protein>
    <recommendedName>
        <fullName evidence="2">CSC1/OSCA1-like N-terminal transmembrane domain-containing protein</fullName>
    </recommendedName>
</protein>
<sequence length="166" mass="19580">MSDDETVILNEFRKTSSLNEADKEIISNLTIQFCLFIGLVSCYLFLRPRIKWLYSPNILNKPNHPCFGYNGFFNWIVPIYTITDSKLLALIGLDAFMMLQTLKFIYRIFAFLCFTFLPILSYIYWHYPNDIKIIKNQFISRISIGNIKTDSVYYFMVPIALYIISF</sequence>
<dbReference type="PANTHER" id="PTHR13018">
    <property type="entry name" value="PROBABLE MEMBRANE PROTEIN DUF221-RELATED"/>
    <property type="match status" value="1"/>
</dbReference>
<dbReference type="PANTHER" id="PTHR13018:SF5">
    <property type="entry name" value="RE44586P"/>
    <property type="match status" value="1"/>
</dbReference>
<evidence type="ECO:0000313" key="4">
    <source>
        <dbReference type="Proteomes" id="UP000053780"/>
    </source>
</evidence>
<feature type="transmembrane region" description="Helical" evidence="1">
    <location>
        <begin position="104"/>
        <end position="125"/>
    </location>
</feature>
<organism evidence="3 4">
    <name type="scientific">Vairimorpha apis BRL 01</name>
    <dbReference type="NCBI Taxonomy" id="1037528"/>
    <lineage>
        <taxon>Eukaryota</taxon>
        <taxon>Fungi</taxon>
        <taxon>Fungi incertae sedis</taxon>
        <taxon>Microsporidia</taxon>
        <taxon>Nosematidae</taxon>
        <taxon>Vairimorpha</taxon>
    </lineage>
</organism>
<dbReference type="GO" id="GO:0005227">
    <property type="term" value="F:calcium-activated cation channel activity"/>
    <property type="evidence" value="ECO:0007669"/>
    <property type="project" value="InterPro"/>
</dbReference>
<dbReference type="EMBL" id="KE647143">
    <property type="protein sequence ID" value="EQB61397.1"/>
    <property type="molecule type" value="Genomic_DNA"/>
</dbReference>
<dbReference type="GO" id="GO:0005886">
    <property type="term" value="C:plasma membrane"/>
    <property type="evidence" value="ECO:0007669"/>
    <property type="project" value="TreeGrafter"/>
</dbReference>
<evidence type="ECO:0000259" key="2">
    <source>
        <dbReference type="Pfam" id="PF13967"/>
    </source>
</evidence>
<dbReference type="VEuPathDB" id="MicrosporidiaDB:NAPIS_ORF01022"/>
<dbReference type="OrthoDB" id="1689567at2759"/>
<dbReference type="Proteomes" id="UP000053780">
    <property type="component" value="Unassembled WGS sequence"/>
</dbReference>
<feature type="transmembrane region" description="Helical" evidence="1">
    <location>
        <begin position="25"/>
        <end position="46"/>
    </location>
</feature>
<dbReference type="Pfam" id="PF13967">
    <property type="entry name" value="RSN1_TM"/>
    <property type="match status" value="1"/>
</dbReference>
<keyword evidence="1" id="KW-0472">Membrane</keyword>
<keyword evidence="1" id="KW-0812">Transmembrane</keyword>
<gene>
    <name evidence="3" type="ORF">NAPIS_ORF01022</name>
</gene>
<feature type="transmembrane region" description="Helical" evidence="1">
    <location>
        <begin position="67"/>
        <end position="92"/>
    </location>
</feature>
<keyword evidence="1" id="KW-1133">Transmembrane helix</keyword>
<dbReference type="AlphaFoldDB" id="T0L1I2"/>